<reference evidence="4 5" key="1">
    <citation type="journal article" date="2017" name="Mol. Plant">
        <title>The Genome of Medicinal Plant Macleaya cordata Provides New Insights into Benzylisoquinoline Alkaloids Metabolism.</title>
        <authorList>
            <person name="Liu X."/>
            <person name="Liu Y."/>
            <person name="Huang P."/>
            <person name="Ma Y."/>
            <person name="Qing Z."/>
            <person name="Tang Q."/>
            <person name="Cao H."/>
            <person name="Cheng P."/>
            <person name="Zheng Y."/>
            <person name="Yuan Z."/>
            <person name="Zhou Y."/>
            <person name="Liu J."/>
            <person name="Tang Z."/>
            <person name="Zhuo Y."/>
            <person name="Zhang Y."/>
            <person name="Yu L."/>
            <person name="Huang J."/>
            <person name="Yang P."/>
            <person name="Peng Q."/>
            <person name="Zhang J."/>
            <person name="Jiang W."/>
            <person name="Zhang Z."/>
            <person name="Lin K."/>
            <person name="Ro D.K."/>
            <person name="Chen X."/>
            <person name="Xiong X."/>
            <person name="Shang Y."/>
            <person name="Huang S."/>
            <person name="Zeng J."/>
        </authorList>
    </citation>
    <scope>NUCLEOTIDE SEQUENCE [LARGE SCALE GENOMIC DNA]</scope>
    <source>
        <strain evidence="5">cv. BLH2017</strain>
        <tissue evidence="4">Root</tissue>
    </source>
</reference>
<dbReference type="OrthoDB" id="1879545at2759"/>
<protein>
    <submittedName>
        <fullName evidence="4">Bet v I domain</fullName>
    </submittedName>
</protein>
<dbReference type="GO" id="GO:0009738">
    <property type="term" value="P:abscisic acid-activated signaling pathway"/>
    <property type="evidence" value="ECO:0007669"/>
    <property type="project" value="TreeGrafter"/>
</dbReference>
<dbReference type="InterPro" id="IPR023393">
    <property type="entry name" value="START-like_dom_sf"/>
</dbReference>
<dbReference type="PANTHER" id="PTHR31213:SF19">
    <property type="entry name" value="BET V I_MAJOR LATEX PROTEIN DOMAIN-CONTAINING PROTEIN"/>
    <property type="match status" value="1"/>
</dbReference>
<evidence type="ECO:0000313" key="5">
    <source>
        <dbReference type="Proteomes" id="UP000195402"/>
    </source>
</evidence>
<dbReference type="AlphaFoldDB" id="A0A200PXG7"/>
<accession>A0A200PXG7</accession>
<keyword evidence="5" id="KW-1185">Reference proteome</keyword>
<dbReference type="Pfam" id="PF00407">
    <property type="entry name" value="Bet_v_1"/>
    <property type="match status" value="1"/>
</dbReference>
<keyword evidence="2" id="KW-0017">Alkaloid metabolism</keyword>
<dbReference type="EMBL" id="MVGT01003947">
    <property type="protein sequence ID" value="OVA02900.1"/>
    <property type="molecule type" value="Genomic_DNA"/>
</dbReference>
<dbReference type="SUPFAM" id="SSF55961">
    <property type="entry name" value="Bet v1-like"/>
    <property type="match status" value="1"/>
</dbReference>
<organism evidence="4 5">
    <name type="scientific">Macleaya cordata</name>
    <name type="common">Five-seeded plume-poppy</name>
    <name type="synonym">Bocconia cordata</name>
    <dbReference type="NCBI Taxonomy" id="56857"/>
    <lineage>
        <taxon>Eukaryota</taxon>
        <taxon>Viridiplantae</taxon>
        <taxon>Streptophyta</taxon>
        <taxon>Embryophyta</taxon>
        <taxon>Tracheophyta</taxon>
        <taxon>Spermatophyta</taxon>
        <taxon>Magnoliopsida</taxon>
        <taxon>Ranunculales</taxon>
        <taxon>Papaveraceae</taxon>
        <taxon>Papaveroideae</taxon>
        <taxon>Macleaya</taxon>
    </lineage>
</organism>
<evidence type="ECO:0000256" key="1">
    <source>
        <dbReference type="ARBA" id="ARBA00009744"/>
    </source>
</evidence>
<feature type="domain" description="Bet v I/Major latex protein" evidence="3">
    <location>
        <begin position="3"/>
        <end position="129"/>
    </location>
</feature>
<evidence type="ECO:0000259" key="3">
    <source>
        <dbReference type="Pfam" id="PF00407"/>
    </source>
</evidence>
<comment type="similarity">
    <text evidence="1">Belongs to the BetVI family.</text>
</comment>
<dbReference type="GO" id="GO:0038023">
    <property type="term" value="F:signaling receptor activity"/>
    <property type="evidence" value="ECO:0007669"/>
    <property type="project" value="TreeGrafter"/>
</dbReference>
<dbReference type="STRING" id="56857.A0A200PXG7"/>
<dbReference type="GO" id="GO:0006952">
    <property type="term" value="P:defense response"/>
    <property type="evidence" value="ECO:0007669"/>
    <property type="project" value="InterPro"/>
</dbReference>
<dbReference type="InterPro" id="IPR050279">
    <property type="entry name" value="Plant_def-hormone_signal"/>
</dbReference>
<dbReference type="GO" id="GO:0009820">
    <property type="term" value="P:alkaloid metabolic process"/>
    <property type="evidence" value="ECO:0007669"/>
    <property type="project" value="UniProtKB-KW"/>
</dbReference>
<dbReference type="InterPro" id="IPR000916">
    <property type="entry name" value="Bet_v_I/MLP"/>
</dbReference>
<dbReference type="GO" id="GO:0010427">
    <property type="term" value="F:abscisic acid binding"/>
    <property type="evidence" value="ECO:0007669"/>
    <property type="project" value="TreeGrafter"/>
</dbReference>
<dbReference type="PANTHER" id="PTHR31213">
    <property type="entry name" value="OS08G0374000 PROTEIN-RELATED"/>
    <property type="match status" value="1"/>
</dbReference>
<evidence type="ECO:0000313" key="4">
    <source>
        <dbReference type="EMBL" id="OVA02900.1"/>
    </source>
</evidence>
<evidence type="ECO:0000256" key="2">
    <source>
        <dbReference type="ARBA" id="ARBA00022589"/>
    </source>
</evidence>
<dbReference type="OMA" id="SCIIRAT"/>
<dbReference type="GO" id="GO:0005634">
    <property type="term" value="C:nucleus"/>
    <property type="evidence" value="ECO:0007669"/>
    <property type="project" value="TreeGrafter"/>
</dbReference>
<name>A0A200PXG7_MACCD</name>
<dbReference type="GO" id="GO:0005737">
    <property type="term" value="C:cytoplasm"/>
    <property type="evidence" value="ECO:0007669"/>
    <property type="project" value="TreeGrafter"/>
</dbReference>
<sequence length="162" mass="18069">MRGKVTNEIDVVGASADEIWAVYSSPELPTKIVFEITPGVIKKLDLLEGDGGAGSVLDVELAEVFPEPRSWKEKFMKIDHETRTKVIRHTEGGYLNIGFNLYEETFEIIEKDANSCIIRATLDVDIDEDEKFQQNASRITVDAFSGLGKAVSSYVIRNKSKN</sequence>
<proteinExistence type="inferred from homology"/>
<gene>
    <name evidence="4" type="ORF">BVC80_9095g100</name>
</gene>
<dbReference type="GO" id="GO:0004864">
    <property type="term" value="F:protein phosphatase inhibitor activity"/>
    <property type="evidence" value="ECO:0007669"/>
    <property type="project" value="TreeGrafter"/>
</dbReference>
<comment type="caution">
    <text evidence="4">The sequence shown here is derived from an EMBL/GenBank/DDBJ whole genome shotgun (WGS) entry which is preliminary data.</text>
</comment>
<dbReference type="Proteomes" id="UP000195402">
    <property type="component" value="Unassembled WGS sequence"/>
</dbReference>
<dbReference type="InParanoid" id="A0A200PXG7"/>
<dbReference type="Gene3D" id="3.30.530.20">
    <property type="match status" value="1"/>
</dbReference>